<proteinExistence type="predicted"/>
<dbReference type="Proteomes" id="UP001165960">
    <property type="component" value="Unassembled WGS sequence"/>
</dbReference>
<name>A0ACC2TDD4_9FUNG</name>
<reference evidence="1" key="1">
    <citation type="submission" date="2022-04" db="EMBL/GenBank/DDBJ databases">
        <title>Genome of the entomopathogenic fungus Entomophthora muscae.</title>
        <authorList>
            <person name="Elya C."/>
            <person name="Lovett B.R."/>
            <person name="Lee E."/>
            <person name="Macias A.M."/>
            <person name="Hajek A.E."/>
            <person name="De Bivort B.L."/>
            <person name="Kasson M.T."/>
            <person name="De Fine Licht H.H."/>
            <person name="Stajich J.E."/>
        </authorList>
    </citation>
    <scope>NUCLEOTIDE SEQUENCE</scope>
    <source>
        <strain evidence="1">Berkeley</strain>
    </source>
</reference>
<keyword evidence="2" id="KW-1185">Reference proteome</keyword>
<organism evidence="1 2">
    <name type="scientific">Entomophthora muscae</name>
    <dbReference type="NCBI Taxonomy" id="34485"/>
    <lineage>
        <taxon>Eukaryota</taxon>
        <taxon>Fungi</taxon>
        <taxon>Fungi incertae sedis</taxon>
        <taxon>Zoopagomycota</taxon>
        <taxon>Entomophthoromycotina</taxon>
        <taxon>Entomophthoromycetes</taxon>
        <taxon>Entomophthorales</taxon>
        <taxon>Entomophthoraceae</taxon>
        <taxon>Entomophthora</taxon>
    </lineage>
</organism>
<evidence type="ECO:0000313" key="2">
    <source>
        <dbReference type="Proteomes" id="UP001165960"/>
    </source>
</evidence>
<protein>
    <submittedName>
        <fullName evidence="1">Uncharacterized protein</fullName>
    </submittedName>
</protein>
<comment type="caution">
    <text evidence="1">The sequence shown here is derived from an EMBL/GenBank/DDBJ whole genome shotgun (WGS) entry which is preliminary data.</text>
</comment>
<dbReference type="EMBL" id="QTSX02002971">
    <property type="protein sequence ID" value="KAJ9072714.1"/>
    <property type="molecule type" value="Genomic_DNA"/>
</dbReference>
<gene>
    <name evidence="1" type="ORF">DSO57_1024335</name>
</gene>
<sequence>MGKIQFAPPGFSSDPLTLHRLVIKRDTQSLKQALLEPEKYISNNVKLGYSSHADVHPLVNQMDHRGCTPLHLAIMTGQKEMIRLLVQLGGASVLAKNAAGWSCVSEAISYGNREIIKEVLFQKQMEVTRFFRDQAPRIAQELSKELDNFKVELNWKIKSWVPLVSNVCPSDTYTIWKKGPTIRIDTTLVGFEKLRWLRGRQTFLFHTDPKQGATLTVVDHNRKLTQRIMTYRPSKKLGSMPGHDPEIEEEVSVALNSKISITNIPTTSISFRREYVGVWGFKTPRMERVSGYDCEVWKVNNIELRSRTRTEHLSHETQDETPEPFTLDEKLLTVNAEMAQLRQFIPSLAPPPSSKVTYEEYFNSSSSNHIHLGRPLVCKDSRHSFNATVWMAPPTANNPFPITLQQLKPIFQVASLSSDQLVDKLHHLIDSQLPPGFPVKAVIPILPMISVQITFGDFSILSSPPSDSHFQVPSSAQGYSPGLVLTKSSHE</sequence>
<evidence type="ECO:0000313" key="1">
    <source>
        <dbReference type="EMBL" id="KAJ9072714.1"/>
    </source>
</evidence>
<accession>A0ACC2TDD4</accession>